<feature type="domain" description="Fibronectin type-III" evidence="23">
    <location>
        <begin position="79"/>
        <end position="189"/>
    </location>
</feature>
<dbReference type="GO" id="GO:0005524">
    <property type="term" value="F:ATP binding"/>
    <property type="evidence" value="ECO:0007669"/>
    <property type="project" value="UniProtKB-UniRule"/>
</dbReference>
<dbReference type="FunFam" id="2.60.40.10:FF:000059">
    <property type="entry name" value="Ephrin type-A receptor 6"/>
    <property type="match status" value="1"/>
</dbReference>
<dbReference type="PANTHER" id="PTHR46877:SF10">
    <property type="entry name" value="EPHRIN TYPE-A RECEPTOR 6"/>
    <property type="match status" value="1"/>
</dbReference>
<dbReference type="PROSITE" id="PS50853">
    <property type="entry name" value="FN3"/>
    <property type="match status" value="2"/>
</dbReference>
<dbReference type="Pfam" id="PF00041">
    <property type="entry name" value="fn3"/>
    <property type="match status" value="2"/>
</dbReference>
<keyword evidence="5" id="KW-0732">Signal</keyword>
<evidence type="ECO:0000256" key="6">
    <source>
        <dbReference type="ARBA" id="ARBA00022737"/>
    </source>
</evidence>
<dbReference type="GO" id="GO:0005886">
    <property type="term" value="C:plasma membrane"/>
    <property type="evidence" value="ECO:0007669"/>
    <property type="project" value="TreeGrafter"/>
</dbReference>
<keyword evidence="12" id="KW-0829">Tyrosine-protein kinase</keyword>
<keyword evidence="6" id="KW-0677">Repeat</keyword>
<evidence type="ECO:0000313" key="24">
    <source>
        <dbReference type="EMBL" id="GLD59042.1"/>
    </source>
</evidence>
<evidence type="ECO:0000313" key="25">
    <source>
        <dbReference type="Proteomes" id="UP001279410"/>
    </source>
</evidence>
<dbReference type="InterPro" id="IPR050449">
    <property type="entry name" value="Ephrin_rcpt_TKs"/>
</dbReference>
<evidence type="ECO:0000256" key="3">
    <source>
        <dbReference type="ARBA" id="ARBA00022679"/>
    </source>
</evidence>
<dbReference type="InterPro" id="IPR017441">
    <property type="entry name" value="Protein_kinase_ATP_BS"/>
</dbReference>
<dbReference type="PROSITE" id="PS00109">
    <property type="entry name" value="PROTEIN_KINASE_TYR"/>
    <property type="match status" value="1"/>
</dbReference>
<dbReference type="PRINTS" id="PR00109">
    <property type="entry name" value="TYRKINASE"/>
</dbReference>
<dbReference type="Pfam" id="PF14575">
    <property type="entry name" value="EphA2_TM"/>
    <property type="match status" value="1"/>
</dbReference>
<dbReference type="GO" id="GO:0007411">
    <property type="term" value="P:axon guidance"/>
    <property type="evidence" value="ECO:0007669"/>
    <property type="project" value="TreeGrafter"/>
</dbReference>
<dbReference type="CDD" id="cd05066">
    <property type="entry name" value="PTKc_EphR_A"/>
    <property type="match status" value="1"/>
</dbReference>
<dbReference type="AlphaFoldDB" id="A0AAD3R7V2"/>
<dbReference type="Gene3D" id="1.10.510.10">
    <property type="entry name" value="Transferase(Phosphotransferase) domain 1"/>
    <property type="match status" value="1"/>
</dbReference>
<dbReference type="GO" id="GO:0005005">
    <property type="term" value="F:transmembrane-ephrin receptor activity"/>
    <property type="evidence" value="ECO:0007669"/>
    <property type="project" value="TreeGrafter"/>
</dbReference>
<keyword evidence="9 19" id="KW-0067">ATP-binding</keyword>
<reference evidence="24" key="1">
    <citation type="submission" date="2022-08" db="EMBL/GenBank/DDBJ databases">
        <title>Genome sequencing of akame (Lates japonicus).</title>
        <authorList>
            <person name="Hashiguchi Y."/>
            <person name="Takahashi H."/>
        </authorList>
    </citation>
    <scope>NUCLEOTIDE SEQUENCE</scope>
    <source>
        <strain evidence="24">Kochi</strain>
    </source>
</reference>
<dbReference type="CDD" id="cd00063">
    <property type="entry name" value="FN3"/>
    <property type="match status" value="2"/>
</dbReference>
<comment type="subcellular location">
    <subcellularLocation>
        <location evidence="1">Membrane</location>
        <topology evidence="1">Single-pass type I membrane protein</topology>
    </subcellularLocation>
</comment>
<dbReference type="InterPro" id="IPR013761">
    <property type="entry name" value="SAM/pointed_sf"/>
</dbReference>
<feature type="domain" description="Protein kinase" evidence="21">
    <location>
        <begin position="385"/>
        <end position="646"/>
    </location>
</feature>
<evidence type="ECO:0000256" key="17">
    <source>
        <dbReference type="ARBA" id="ARBA00072208"/>
    </source>
</evidence>
<keyword evidence="7 19" id="KW-0547">Nucleotide-binding</keyword>
<evidence type="ECO:0000259" key="23">
    <source>
        <dbReference type="PROSITE" id="PS50853"/>
    </source>
</evidence>
<dbReference type="PROSITE" id="PS50105">
    <property type="entry name" value="SAM_DOMAIN"/>
    <property type="match status" value="1"/>
</dbReference>
<dbReference type="Gene3D" id="2.10.50.10">
    <property type="entry name" value="Tumor Necrosis Factor Receptor, subunit A, domain 2"/>
    <property type="match status" value="1"/>
</dbReference>
<dbReference type="SUPFAM" id="SSF49265">
    <property type="entry name" value="Fibronectin type III"/>
    <property type="match status" value="1"/>
</dbReference>
<dbReference type="Gene3D" id="2.60.40.10">
    <property type="entry name" value="Immunoglobulins"/>
    <property type="match status" value="2"/>
</dbReference>
<dbReference type="InterPro" id="IPR008266">
    <property type="entry name" value="Tyr_kinase_AS"/>
</dbReference>
<dbReference type="InterPro" id="IPR001245">
    <property type="entry name" value="Ser-Thr/Tyr_kinase_cat_dom"/>
</dbReference>
<dbReference type="SUPFAM" id="SSF47769">
    <property type="entry name" value="SAM/Pointed domain"/>
    <property type="match status" value="1"/>
</dbReference>
<dbReference type="InterPro" id="IPR027936">
    <property type="entry name" value="Eph_TM"/>
</dbReference>
<dbReference type="FunFam" id="2.10.50.10:FF:000001">
    <property type="entry name" value="Ephrin type-A receptor 5"/>
    <property type="match status" value="1"/>
</dbReference>
<gene>
    <name evidence="24" type="ORF">AKAME5_001108800</name>
</gene>
<keyword evidence="3" id="KW-0808">Transferase</keyword>
<evidence type="ECO:0000256" key="7">
    <source>
        <dbReference type="ARBA" id="ARBA00022741"/>
    </source>
</evidence>
<dbReference type="InterPro" id="IPR013783">
    <property type="entry name" value="Ig-like_fold"/>
</dbReference>
<feature type="transmembrane region" description="Helical" evidence="20">
    <location>
        <begin position="302"/>
        <end position="327"/>
    </location>
</feature>
<evidence type="ECO:0000256" key="15">
    <source>
        <dbReference type="ARBA" id="ARBA00058136"/>
    </source>
</evidence>
<evidence type="ECO:0000256" key="13">
    <source>
        <dbReference type="ARBA" id="ARBA00023170"/>
    </source>
</evidence>
<evidence type="ECO:0000259" key="21">
    <source>
        <dbReference type="PROSITE" id="PS50011"/>
    </source>
</evidence>
<dbReference type="FunFam" id="3.30.200.20:FF:000001">
    <property type="entry name" value="Ephrin type-A receptor 5"/>
    <property type="match status" value="1"/>
</dbReference>
<keyword evidence="13 24" id="KW-0675">Receptor</keyword>
<dbReference type="FunFam" id="1.10.150.50:FF:000001">
    <property type="entry name" value="Ephrin type-A receptor 5"/>
    <property type="match status" value="1"/>
</dbReference>
<feature type="domain" description="Fibronectin type-III" evidence="23">
    <location>
        <begin position="193"/>
        <end position="291"/>
    </location>
</feature>
<feature type="domain" description="SAM" evidence="22">
    <location>
        <begin position="677"/>
        <end position="737"/>
    </location>
</feature>
<evidence type="ECO:0000256" key="4">
    <source>
        <dbReference type="ARBA" id="ARBA00022692"/>
    </source>
</evidence>
<dbReference type="InterPro" id="IPR036116">
    <property type="entry name" value="FN3_sf"/>
</dbReference>
<dbReference type="PANTHER" id="PTHR46877">
    <property type="entry name" value="EPH RECEPTOR A5"/>
    <property type="match status" value="1"/>
</dbReference>
<evidence type="ECO:0000256" key="11">
    <source>
        <dbReference type="ARBA" id="ARBA00023136"/>
    </source>
</evidence>
<keyword evidence="10 20" id="KW-1133">Transmembrane helix</keyword>
<dbReference type="SUPFAM" id="SSF56112">
    <property type="entry name" value="Protein kinase-like (PK-like)"/>
    <property type="match status" value="1"/>
</dbReference>
<dbReference type="SMART" id="SM00454">
    <property type="entry name" value="SAM"/>
    <property type="match status" value="1"/>
</dbReference>
<keyword evidence="25" id="KW-1185">Reference proteome</keyword>
<dbReference type="PROSITE" id="PS00107">
    <property type="entry name" value="PROTEIN_KINASE_ATP"/>
    <property type="match status" value="1"/>
</dbReference>
<dbReference type="EMBL" id="BRZM01000036">
    <property type="protein sequence ID" value="GLD59042.1"/>
    <property type="molecule type" value="Genomic_DNA"/>
</dbReference>
<keyword evidence="11 20" id="KW-0472">Membrane</keyword>
<evidence type="ECO:0000256" key="8">
    <source>
        <dbReference type="ARBA" id="ARBA00022777"/>
    </source>
</evidence>
<evidence type="ECO:0000256" key="9">
    <source>
        <dbReference type="ARBA" id="ARBA00022840"/>
    </source>
</evidence>
<dbReference type="Pfam" id="PF07714">
    <property type="entry name" value="PK_Tyr_Ser-Thr"/>
    <property type="match status" value="1"/>
</dbReference>
<keyword evidence="8" id="KW-0418">Kinase</keyword>
<accession>A0AAD3R7V2</accession>
<evidence type="ECO:0000256" key="18">
    <source>
        <dbReference type="ARBA" id="ARBA00077207"/>
    </source>
</evidence>
<comment type="function">
    <text evidence="15">Receptor tyrosine kinase which binds promiscuously GPI-anchored ephrin-A family ligands residing on adjacent cells, leading to contact-dependent bidirectional signaling into neighboring cells. The signaling pathway downstream of the receptor is referred to as forward signaling while the signaling pathway downstream of the ephrin ligand is referred to as reverse signaling.</text>
</comment>
<dbReference type="FunFam" id="1.10.510.10:FF:000083">
    <property type="entry name" value="Ephrin type-A receptor 3"/>
    <property type="match status" value="1"/>
</dbReference>
<dbReference type="Pfam" id="PF00536">
    <property type="entry name" value="SAM_1"/>
    <property type="match status" value="1"/>
</dbReference>
<sequence length="827" mass="92512">MHGQPLYSTTVALEQSLDRQIAEGSSCHPGFYKAYAGNIRCSKCPPHSFSYGEGAAICRCEKGFFRAEKDPPTMACTRPPSPPRNLMFNMNDTCLMLEWLPPSDTGGRRDLTYNVQCKRCGPEPDQCQLCEEELRFLPRPLGLTNATVTVVDFSAHANYTFEIESLNGVSDMSSFPRQVAIITVSTDQGGPSVVGALKKDWASPNSIALSWQQPEQTSLPILDYEIKYYERAHSLPQEHEQLSYSSTRTKAPSVIISGLKPATWYVFSIRTRTPAGYSSYSPKYEYETTGDSSDMASDQGQVLVIVTAAVGGFTLLVILTLFLLITGRCQWYFKAKMTSEEKRRTSYQNGHVPFPGIKTYVDPDTYEDPSQAVHEFTKEIDPSRIRIERVIGAGEFGEVCSGRLRTPGKKEIAVAIKTLKGGYVERQRRDFLREASIMGQFDHPNIIRLEGVVTKSRPVMIVVEYVENGSLDSFLRQHDGHFTVIQLVGMLRGIASGMKYLSDMGYVHRDLAARNILVNSNLVCKVSDFGLSRVLEDDPEAAYTTTGGKIPIRWTAPEAISYRKFSSASDAWSYGIVMWEVMSYGERPYWEMSNQDVILSIEEGYRLPAPMGCPVALHQLMLHCWQKERSHRPKFTDVVSFLDKLIRNPSSLLPLVEDIQSLPESPGEEMDYPMFISVGDWLDSIKMSQYKSNFMAAGYNTLDSVAGMSIEDVRRIGVELIGHQRRIISSLQTLRLQLLHEQEKGFHNTNTGSVLHFWDEVNLRCQSGMIHLRWIELDGETHRLTQQTEAIILEAEDAGAAAGAAAVAAYPCVFKGPIVIAGPPPER</sequence>
<keyword evidence="4 20" id="KW-0812">Transmembrane</keyword>
<evidence type="ECO:0000256" key="19">
    <source>
        <dbReference type="PROSITE-ProRule" id="PRU10141"/>
    </source>
</evidence>
<dbReference type="SMART" id="SM00219">
    <property type="entry name" value="TyrKc"/>
    <property type="match status" value="1"/>
</dbReference>
<evidence type="ECO:0000256" key="10">
    <source>
        <dbReference type="ARBA" id="ARBA00022989"/>
    </source>
</evidence>
<dbReference type="Gene3D" id="1.10.150.50">
    <property type="entry name" value="Transcription Factor, Ets-1"/>
    <property type="match status" value="1"/>
</dbReference>
<evidence type="ECO:0000259" key="22">
    <source>
        <dbReference type="PROSITE" id="PS50105"/>
    </source>
</evidence>
<evidence type="ECO:0000256" key="1">
    <source>
        <dbReference type="ARBA" id="ARBA00004479"/>
    </source>
</evidence>
<proteinExistence type="predicted"/>
<dbReference type="EC" id="2.7.10.1" evidence="2"/>
<name>A0AAD3R7V2_LATJO</name>
<dbReference type="InterPro" id="IPR011009">
    <property type="entry name" value="Kinase-like_dom_sf"/>
</dbReference>
<dbReference type="Gene3D" id="3.30.200.20">
    <property type="entry name" value="Phosphorylase Kinase, domain 1"/>
    <property type="match status" value="1"/>
</dbReference>
<comment type="caution">
    <text evidence="24">The sequence shown here is derived from an EMBL/GenBank/DDBJ whole genome shotgun (WGS) entry which is preliminary data.</text>
</comment>
<evidence type="ECO:0000256" key="20">
    <source>
        <dbReference type="SAM" id="Phobius"/>
    </source>
</evidence>
<dbReference type="SMART" id="SM00060">
    <property type="entry name" value="FN3"/>
    <property type="match status" value="2"/>
</dbReference>
<dbReference type="Proteomes" id="UP001279410">
    <property type="component" value="Unassembled WGS sequence"/>
</dbReference>
<comment type="subunit">
    <text evidence="16">Heterotetramer upon binding of the ligand. The heterotetramer is composed of an ephrin dimer and a receptor dimer. Oligomerization is probably required to induce biological responses. Interacts (via SAM domain) with ANKS1A (via SAM domain).</text>
</comment>
<dbReference type="InterPro" id="IPR001660">
    <property type="entry name" value="SAM"/>
</dbReference>
<dbReference type="InterPro" id="IPR003961">
    <property type="entry name" value="FN3_dom"/>
</dbReference>
<dbReference type="PROSITE" id="PS50011">
    <property type="entry name" value="PROTEIN_KINASE_DOM"/>
    <property type="match status" value="1"/>
</dbReference>
<dbReference type="InterPro" id="IPR000719">
    <property type="entry name" value="Prot_kinase_dom"/>
</dbReference>
<comment type="catalytic activity">
    <reaction evidence="14">
        <text>L-tyrosyl-[protein] + ATP = O-phospho-L-tyrosyl-[protein] + ADP + H(+)</text>
        <dbReference type="Rhea" id="RHEA:10596"/>
        <dbReference type="Rhea" id="RHEA-COMP:10136"/>
        <dbReference type="Rhea" id="RHEA-COMP:20101"/>
        <dbReference type="ChEBI" id="CHEBI:15378"/>
        <dbReference type="ChEBI" id="CHEBI:30616"/>
        <dbReference type="ChEBI" id="CHEBI:46858"/>
        <dbReference type="ChEBI" id="CHEBI:61978"/>
        <dbReference type="ChEBI" id="CHEBI:456216"/>
        <dbReference type="EC" id="2.7.10.1"/>
    </reaction>
</comment>
<evidence type="ECO:0000256" key="12">
    <source>
        <dbReference type="ARBA" id="ARBA00023137"/>
    </source>
</evidence>
<evidence type="ECO:0000256" key="16">
    <source>
        <dbReference type="ARBA" id="ARBA00065191"/>
    </source>
</evidence>
<evidence type="ECO:0000256" key="14">
    <source>
        <dbReference type="ARBA" id="ARBA00051243"/>
    </source>
</evidence>
<evidence type="ECO:0000256" key="2">
    <source>
        <dbReference type="ARBA" id="ARBA00011902"/>
    </source>
</evidence>
<protein>
    <recommendedName>
        <fullName evidence="17">Ephrin type-A receptor 6</fullName>
        <ecNumber evidence="2">2.7.10.1</ecNumber>
    </recommendedName>
    <alternativeName>
        <fullName evidence="18">EPH homology kinase 2</fullName>
    </alternativeName>
</protein>
<feature type="binding site" evidence="19">
    <location>
        <position position="417"/>
    </location>
    <ligand>
        <name>ATP</name>
        <dbReference type="ChEBI" id="CHEBI:30616"/>
    </ligand>
</feature>
<dbReference type="GO" id="GO:0030425">
    <property type="term" value="C:dendrite"/>
    <property type="evidence" value="ECO:0007669"/>
    <property type="project" value="TreeGrafter"/>
</dbReference>
<evidence type="ECO:0000256" key="5">
    <source>
        <dbReference type="ARBA" id="ARBA00022729"/>
    </source>
</evidence>
<dbReference type="InterPro" id="IPR020635">
    <property type="entry name" value="Tyr_kinase_cat_dom"/>
</dbReference>
<organism evidence="24 25">
    <name type="scientific">Lates japonicus</name>
    <name type="common">Japanese lates</name>
    <dbReference type="NCBI Taxonomy" id="270547"/>
    <lineage>
        <taxon>Eukaryota</taxon>
        <taxon>Metazoa</taxon>
        <taxon>Chordata</taxon>
        <taxon>Craniata</taxon>
        <taxon>Vertebrata</taxon>
        <taxon>Euteleostomi</taxon>
        <taxon>Actinopterygii</taxon>
        <taxon>Neopterygii</taxon>
        <taxon>Teleostei</taxon>
        <taxon>Neoteleostei</taxon>
        <taxon>Acanthomorphata</taxon>
        <taxon>Carangaria</taxon>
        <taxon>Carangaria incertae sedis</taxon>
        <taxon>Centropomidae</taxon>
        <taxon>Lates</taxon>
    </lineage>
</organism>